<feature type="signal peptide" evidence="1">
    <location>
        <begin position="1"/>
        <end position="19"/>
    </location>
</feature>
<gene>
    <name evidence="2" type="ORF">ENU66_03500</name>
</gene>
<comment type="caution">
    <text evidence="2">The sequence shown here is derived from an EMBL/GenBank/DDBJ whole genome shotgun (WGS) entry which is preliminary data.</text>
</comment>
<evidence type="ECO:0000313" key="2">
    <source>
        <dbReference type="EMBL" id="HGL17384.1"/>
    </source>
</evidence>
<organism evidence="2">
    <name type="scientific">candidate division WOR-3 bacterium</name>
    <dbReference type="NCBI Taxonomy" id="2052148"/>
    <lineage>
        <taxon>Bacteria</taxon>
        <taxon>Bacteria division WOR-3</taxon>
    </lineage>
</organism>
<keyword evidence="1" id="KW-0732">Signal</keyword>
<evidence type="ECO:0000256" key="1">
    <source>
        <dbReference type="SAM" id="SignalP"/>
    </source>
</evidence>
<dbReference type="EMBL" id="DTDJ01000025">
    <property type="protein sequence ID" value="HGL17384.1"/>
    <property type="molecule type" value="Genomic_DNA"/>
</dbReference>
<protein>
    <submittedName>
        <fullName evidence="2">Uncharacterized protein</fullName>
    </submittedName>
</protein>
<feature type="chain" id="PRO_5031431726" evidence="1">
    <location>
        <begin position="20"/>
        <end position="238"/>
    </location>
</feature>
<dbReference type="AlphaFoldDB" id="A0A7V4E5J3"/>
<accession>A0A7V4E5J3</accession>
<sequence>MFPFVFCLISYSSVLPLSAQLTANNPSSLWGHPSAVFFIPSLIGEKTKLESSLTSFTFLASFKIYGFSFSYNKVAIGMQYIGTKDINEKFYAIGFSKKLKDVDFGLSISVNEKDFEDFISREILGTLAFSKSVEDLCFGASFSNNLNMMGNSLNFFVILIESFGRTYIDYIFYQNDRTFSLSQEFNVLPLLNLSLGYSKDPDQYFAGLYLKSYIKPAISIRYLQNLGYVITSGIEYTF</sequence>
<name>A0A7V4E5J3_UNCW3</name>
<proteinExistence type="predicted"/>
<reference evidence="2" key="1">
    <citation type="journal article" date="2020" name="mSystems">
        <title>Genome- and Community-Level Interaction Insights into Carbon Utilization and Element Cycling Functions of Hydrothermarchaeota in Hydrothermal Sediment.</title>
        <authorList>
            <person name="Zhou Z."/>
            <person name="Liu Y."/>
            <person name="Xu W."/>
            <person name="Pan J."/>
            <person name="Luo Z.H."/>
            <person name="Li M."/>
        </authorList>
    </citation>
    <scope>NUCLEOTIDE SEQUENCE [LARGE SCALE GENOMIC DNA]</scope>
    <source>
        <strain evidence="2">SpSt-69</strain>
    </source>
</reference>